<gene>
    <name evidence="2" type="ORF">RDWZM_003125</name>
</gene>
<reference evidence="2" key="1">
    <citation type="submission" date="2022-12" db="EMBL/GenBank/DDBJ databases">
        <title>Genome assemblies of Blomia tropicalis.</title>
        <authorList>
            <person name="Cui Y."/>
        </authorList>
    </citation>
    <scope>NUCLEOTIDE SEQUENCE</scope>
    <source>
        <tissue evidence="2">Adult mites</tissue>
    </source>
</reference>
<keyword evidence="3" id="KW-1185">Reference proteome</keyword>
<organism evidence="2 3">
    <name type="scientific">Blomia tropicalis</name>
    <name type="common">Mite</name>
    <dbReference type="NCBI Taxonomy" id="40697"/>
    <lineage>
        <taxon>Eukaryota</taxon>
        <taxon>Metazoa</taxon>
        <taxon>Ecdysozoa</taxon>
        <taxon>Arthropoda</taxon>
        <taxon>Chelicerata</taxon>
        <taxon>Arachnida</taxon>
        <taxon>Acari</taxon>
        <taxon>Acariformes</taxon>
        <taxon>Sarcoptiformes</taxon>
        <taxon>Astigmata</taxon>
        <taxon>Glycyphagoidea</taxon>
        <taxon>Echimyopodidae</taxon>
        <taxon>Blomia</taxon>
    </lineage>
</organism>
<dbReference type="AlphaFoldDB" id="A0A9Q0MEW0"/>
<feature type="compositionally biased region" description="Low complexity" evidence="1">
    <location>
        <begin position="172"/>
        <end position="197"/>
    </location>
</feature>
<dbReference type="EMBL" id="JAPWDV010000001">
    <property type="protein sequence ID" value="KAJ6224580.1"/>
    <property type="molecule type" value="Genomic_DNA"/>
</dbReference>
<comment type="caution">
    <text evidence="2">The sequence shown here is derived from an EMBL/GenBank/DDBJ whole genome shotgun (WGS) entry which is preliminary data.</text>
</comment>
<dbReference type="OMA" id="MAKFVIV"/>
<evidence type="ECO:0000256" key="1">
    <source>
        <dbReference type="SAM" id="MobiDB-lite"/>
    </source>
</evidence>
<proteinExistence type="predicted"/>
<sequence length="223" mass="23127">MIDCIVIGRIDSNKEYVVYVNGQPLSPGSAFNSPAYQQLFNVILKNGQVIPASVRYERIGLRQNLRILIQPGIVHLKIAVAPIGDVKPSSVTTISPPSEPDSDTPAPEEPSEATEPPAEPAPEEPSEATEPPAEPAPEEPSEATTPPAEPAPEEPSEATTPPAEPAPEESSEATTPPGELVPSEPSEASTPPAEPASGGDAVTEAPTEEGSPAPDEPTTEIAT</sequence>
<protein>
    <submittedName>
        <fullName evidence="2">Uncharacterized protein</fullName>
    </submittedName>
</protein>
<dbReference type="Proteomes" id="UP001142055">
    <property type="component" value="Chromosome 1"/>
</dbReference>
<evidence type="ECO:0000313" key="3">
    <source>
        <dbReference type="Proteomes" id="UP001142055"/>
    </source>
</evidence>
<evidence type="ECO:0000313" key="2">
    <source>
        <dbReference type="EMBL" id="KAJ6224580.1"/>
    </source>
</evidence>
<feature type="region of interest" description="Disordered" evidence="1">
    <location>
        <begin position="87"/>
        <end position="223"/>
    </location>
</feature>
<name>A0A9Q0MEW0_BLOTA</name>
<accession>A0A9Q0MEW0</accession>